<dbReference type="OrthoDB" id="198652at2759"/>
<dbReference type="InterPro" id="IPR036412">
    <property type="entry name" value="HAD-like_sf"/>
</dbReference>
<dbReference type="Proteomes" id="UP000019335">
    <property type="component" value="Chromosome 7"/>
</dbReference>
<dbReference type="EMBL" id="AZIL01000516">
    <property type="protein sequence ID" value="EWM27251.1"/>
    <property type="molecule type" value="Genomic_DNA"/>
</dbReference>
<sequence length="344" mass="36919">MSSVTIIHFNTCRPIKTFMRDSVALVLLWLLLVALIHSGISWSSSGTLLSKAFRPNSEHLPLSRPRRHLGFGPPTSVVMVQSLNLQGVLAIGQVIRNPSLMLPHVSVKHIGFLDFELLRQAGIKGVIFDKDNTITAPYVDEVHEQVAGAFETSKRVFGPRKLIIISNSAGTLDDSGHAAAIRIESSLGVPVLRHAVKKPGAIPEVLEHFKKECGPDTTYEDLCIIGDRLLTDVMWGNFAGMLTVHTQILTPEGDNKVAAIVRRLENGFSRILSPHWSAPSHPAMGKKVVVGSGGGEGKGGRGGGGPLPRIPSTHAGVPASQEIGSVGLQLYRRTEGSKAAEARS</sequence>
<dbReference type="InterPro" id="IPR010021">
    <property type="entry name" value="PGPP1/Gep4"/>
</dbReference>
<dbReference type="GO" id="GO:0008962">
    <property type="term" value="F:phosphatidylglycerophosphatase activity"/>
    <property type="evidence" value="ECO:0007669"/>
    <property type="project" value="InterPro"/>
</dbReference>
<proteinExistence type="predicted"/>
<dbReference type="Gene3D" id="3.40.50.1000">
    <property type="entry name" value="HAD superfamily/HAD-like"/>
    <property type="match status" value="1"/>
</dbReference>
<keyword evidence="3" id="KW-1185">Reference proteome</keyword>
<dbReference type="InterPro" id="IPR023214">
    <property type="entry name" value="HAD_sf"/>
</dbReference>
<evidence type="ECO:0000313" key="2">
    <source>
        <dbReference type="EMBL" id="EWM27251.1"/>
    </source>
</evidence>
<accession>W7U306</accession>
<reference evidence="2 3" key="1">
    <citation type="journal article" date="2014" name="Mol. Plant">
        <title>Chromosome Scale Genome Assembly and Transcriptome Profiling of Nannochloropsis gaditana in Nitrogen Depletion.</title>
        <authorList>
            <person name="Corteggiani Carpinelli E."/>
            <person name="Telatin A."/>
            <person name="Vitulo N."/>
            <person name="Forcato C."/>
            <person name="D'Angelo M."/>
            <person name="Schiavon R."/>
            <person name="Vezzi A."/>
            <person name="Giacometti G.M."/>
            <person name="Morosinotto T."/>
            <person name="Valle G."/>
        </authorList>
    </citation>
    <scope>NUCLEOTIDE SEQUENCE [LARGE SCALE GENOMIC DNA]</scope>
    <source>
        <strain evidence="2 3">B-31</strain>
    </source>
</reference>
<dbReference type="NCBIfam" id="TIGR01668">
    <property type="entry name" value="YqeG_hyp_ppase"/>
    <property type="match status" value="1"/>
</dbReference>
<protein>
    <submittedName>
        <fullName evidence="2">Haloacid dehalogenase superfamily protein</fullName>
    </submittedName>
</protein>
<comment type="caution">
    <text evidence="2">The sequence shown here is derived from an EMBL/GenBank/DDBJ whole genome shotgun (WGS) entry which is preliminary data.</text>
</comment>
<dbReference type="AlphaFoldDB" id="W7U306"/>
<dbReference type="SUPFAM" id="SSF56784">
    <property type="entry name" value="HAD-like"/>
    <property type="match status" value="1"/>
</dbReference>
<feature type="compositionally biased region" description="Gly residues" evidence="1">
    <location>
        <begin position="291"/>
        <end position="306"/>
    </location>
</feature>
<organism evidence="2 3">
    <name type="scientific">Nannochloropsis gaditana</name>
    <dbReference type="NCBI Taxonomy" id="72520"/>
    <lineage>
        <taxon>Eukaryota</taxon>
        <taxon>Sar</taxon>
        <taxon>Stramenopiles</taxon>
        <taxon>Ochrophyta</taxon>
        <taxon>Eustigmatophyceae</taxon>
        <taxon>Eustigmatales</taxon>
        <taxon>Monodopsidaceae</taxon>
        <taxon>Nannochloropsis</taxon>
    </lineage>
</organism>
<name>W7U306_9STRA</name>
<evidence type="ECO:0000313" key="3">
    <source>
        <dbReference type="Proteomes" id="UP000019335"/>
    </source>
</evidence>
<gene>
    <name evidence="2" type="ORF">Naga_100038g4</name>
</gene>
<dbReference type="Pfam" id="PF09419">
    <property type="entry name" value="PGP_phosphatase"/>
    <property type="match status" value="1"/>
</dbReference>
<evidence type="ECO:0000256" key="1">
    <source>
        <dbReference type="SAM" id="MobiDB-lite"/>
    </source>
</evidence>
<feature type="region of interest" description="Disordered" evidence="1">
    <location>
        <begin position="291"/>
        <end position="321"/>
    </location>
</feature>
<dbReference type="InterPro" id="IPR027706">
    <property type="entry name" value="PGP_Pase"/>
</dbReference>